<dbReference type="Gene3D" id="3.40.1400.10">
    <property type="entry name" value="Sugar-phosphate isomerase, RpiB/LacA/LacB"/>
    <property type="match status" value="1"/>
</dbReference>
<comment type="caution">
    <text evidence="3">The sequence shown here is derived from an EMBL/GenBank/DDBJ whole genome shotgun (WGS) entry which is preliminary data.</text>
</comment>
<dbReference type="InterPro" id="IPR003500">
    <property type="entry name" value="RpiB_LacA_LacB"/>
</dbReference>
<gene>
    <name evidence="3" type="ORF">J2S00_002189</name>
</gene>
<dbReference type="NCBIfam" id="TIGR01120">
    <property type="entry name" value="rpiB"/>
    <property type="match status" value="1"/>
</dbReference>
<dbReference type="SUPFAM" id="SSF89623">
    <property type="entry name" value="Ribose/Galactose isomerase RpiB/AlsB"/>
    <property type="match status" value="1"/>
</dbReference>
<evidence type="ECO:0000256" key="2">
    <source>
        <dbReference type="ARBA" id="ARBA00023235"/>
    </source>
</evidence>
<dbReference type="NCBIfam" id="TIGR00689">
    <property type="entry name" value="rpiB_lacA_lacB"/>
    <property type="match status" value="1"/>
</dbReference>
<dbReference type="PANTHER" id="PTHR43732:SF1">
    <property type="entry name" value="RIBOSE 5-PHOSPHATE ISOMERASE"/>
    <property type="match status" value="1"/>
</dbReference>
<proteinExistence type="inferred from homology"/>
<dbReference type="Pfam" id="PF02502">
    <property type="entry name" value="LacAB_rpiB"/>
    <property type="match status" value="1"/>
</dbReference>
<protein>
    <submittedName>
        <fullName evidence="3">Ribose 5-phosphate isomerase B</fullName>
        <ecNumber evidence="3">5.3.1.6</ecNumber>
    </submittedName>
</protein>
<reference evidence="3 4" key="1">
    <citation type="submission" date="2023-07" db="EMBL/GenBank/DDBJ databases">
        <title>Genomic Encyclopedia of Type Strains, Phase IV (KMG-IV): sequencing the most valuable type-strain genomes for metagenomic binning, comparative biology and taxonomic classification.</title>
        <authorList>
            <person name="Goeker M."/>
        </authorList>
    </citation>
    <scope>NUCLEOTIDE SEQUENCE [LARGE SCALE GENOMIC DNA]</scope>
    <source>
        <strain evidence="3 4">DSM 17740</strain>
    </source>
</reference>
<name>A0ABU0CTH0_9BACI</name>
<evidence type="ECO:0000313" key="3">
    <source>
        <dbReference type="EMBL" id="MDQ0339402.1"/>
    </source>
</evidence>
<dbReference type="RefSeq" id="WP_307339304.1">
    <property type="nucleotide sequence ID" value="NZ_JAUSUQ010000007.1"/>
</dbReference>
<dbReference type="PIRSF" id="PIRSF005384">
    <property type="entry name" value="RpiB_LacA_B"/>
    <property type="match status" value="1"/>
</dbReference>
<dbReference type="InterPro" id="IPR051812">
    <property type="entry name" value="SPI_LacAB/RpiB"/>
</dbReference>
<evidence type="ECO:0000313" key="4">
    <source>
        <dbReference type="Proteomes" id="UP001232445"/>
    </source>
</evidence>
<dbReference type="InterPro" id="IPR036569">
    <property type="entry name" value="RpiB_LacA_LacB_sf"/>
</dbReference>
<keyword evidence="4" id="KW-1185">Reference proteome</keyword>
<sequence>MKIAIGSDHGGYRLKEEIKSMLTEMGHEVEDFGCHCADSVDYPDYAGPVAQKVAGGEFERGILICGTGIGMSITANKIRGIRCALAHDTFSAKMTRLHNDSNILAMGERVIGPGLAKEIVKVWLETEFEGGRHARRIDKINVLEKETEAT</sequence>
<accession>A0ABU0CTH0</accession>
<dbReference type="PANTHER" id="PTHR43732">
    <property type="entry name" value="RIBOSE 5-PHOSPHATE ISOMERASE-RELATED"/>
    <property type="match status" value="1"/>
</dbReference>
<comment type="similarity">
    <text evidence="1">Belongs to the LacAB/RpiB family.</text>
</comment>
<dbReference type="NCBIfam" id="NF004051">
    <property type="entry name" value="PRK05571.1"/>
    <property type="match status" value="1"/>
</dbReference>
<organism evidence="3 4">
    <name type="scientific">Caldalkalibacillus uzonensis</name>
    <dbReference type="NCBI Taxonomy" id="353224"/>
    <lineage>
        <taxon>Bacteria</taxon>
        <taxon>Bacillati</taxon>
        <taxon>Bacillota</taxon>
        <taxon>Bacilli</taxon>
        <taxon>Bacillales</taxon>
        <taxon>Bacillaceae</taxon>
        <taxon>Caldalkalibacillus</taxon>
    </lineage>
</organism>
<keyword evidence="2 3" id="KW-0413">Isomerase</keyword>
<dbReference type="EC" id="5.3.1.6" evidence="3"/>
<dbReference type="GO" id="GO:0004751">
    <property type="term" value="F:ribose-5-phosphate isomerase activity"/>
    <property type="evidence" value="ECO:0007669"/>
    <property type="project" value="UniProtKB-EC"/>
</dbReference>
<dbReference type="EMBL" id="JAUSUQ010000007">
    <property type="protein sequence ID" value="MDQ0339402.1"/>
    <property type="molecule type" value="Genomic_DNA"/>
</dbReference>
<dbReference type="Proteomes" id="UP001232445">
    <property type="component" value="Unassembled WGS sequence"/>
</dbReference>
<evidence type="ECO:0000256" key="1">
    <source>
        <dbReference type="ARBA" id="ARBA00008754"/>
    </source>
</evidence>
<dbReference type="InterPro" id="IPR004785">
    <property type="entry name" value="RpiB"/>
</dbReference>